<dbReference type="Proteomes" id="UP000265618">
    <property type="component" value="Unassembled WGS sequence"/>
</dbReference>
<comment type="caution">
    <text evidence="8">The sequence shown here is derived from an EMBL/GenBank/DDBJ whole genome shotgun (WGS) entry which is preliminary data.</text>
</comment>
<dbReference type="InterPro" id="IPR001300">
    <property type="entry name" value="Peptidase_C2_calpain_cat"/>
</dbReference>
<protein>
    <submittedName>
        <fullName evidence="8">Peptidase C2, calpain family</fullName>
    </submittedName>
</protein>
<evidence type="ECO:0000256" key="6">
    <source>
        <dbReference type="PROSITE-ProRule" id="PRU00239"/>
    </source>
</evidence>
<dbReference type="GO" id="GO:0004198">
    <property type="term" value="F:calcium-dependent cysteine-type endopeptidase activity"/>
    <property type="evidence" value="ECO:0007669"/>
    <property type="project" value="InterPro"/>
</dbReference>
<proteinExistence type="inferred from homology"/>
<name>A0A9K3CQR3_9EUKA</name>
<evidence type="ECO:0000256" key="3">
    <source>
        <dbReference type="ARBA" id="ARBA00022801"/>
    </source>
</evidence>
<evidence type="ECO:0000313" key="8">
    <source>
        <dbReference type="EMBL" id="GIQ80575.1"/>
    </source>
</evidence>
<keyword evidence="3" id="KW-0378">Hydrolase</keyword>
<organism evidence="8 9">
    <name type="scientific">Kipferlia bialata</name>
    <dbReference type="NCBI Taxonomy" id="797122"/>
    <lineage>
        <taxon>Eukaryota</taxon>
        <taxon>Metamonada</taxon>
        <taxon>Carpediemonas-like organisms</taxon>
        <taxon>Kipferlia</taxon>
    </lineage>
</organism>
<dbReference type="OrthoDB" id="424753at2759"/>
<comment type="caution">
    <text evidence="6">Lacks conserved residue(s) required for the propagation of feature annotation.</text>
</comment>
<keyword evidence="9" id="KW-1185">Reference proteome</keyword>
<dbReference type="Pfam" id="PF00648">
    <property type="entry name" value="Peptidase_C2"/>
    <property type="match status" value="1"/>
</dbReference>
<evidence type="ECO:0000256" key="2">
    <source>
        <dbReference type="ARBA" id="ARBA00022670"/>
    </source>
</evidence>
<dbReference type="PANTHER" id="PTHR10183:SF379">
    <property type="entry name" value="CALPAIN-5"/>
    <property type="match status" value="1"/>
</dbReference>
<sequence length="686" mass="77660">MATLSFEDALDSLYESSDARYLIEDSAGMPLIDHLSRQCMDAQAQYTDHTFPPEESSINRLPEEYVEDYITFEGDVQWKRIPAIAPNQPVIFDNCIHPSDVCQGLVGNDWLCGQLSALATSPTHVAQAIYPQVINPAGLYGVRLYRRGKWYWVLVDDQFPMPDNGFPFIRSKNPNEFWASIIEKALAKINGSWQGLSFGLNIGMEPISVLTGARCYTHLEEGTADTLFNWLGVLFSRGAWVSASTGCEDEGVSMHGLLPDQEYTALGTFHHQETGIKLVKLRNTWGSHGEWKGPWSDGSAEWTQFPFVQECTRHQFTDDDGTFFLPHTAFSQFFGWFKAFPRPDGVWPPTDLPYPVPSSLKEPLEEEFCYGDDYDAEELEGMEGDEDGSYYPVLSEVVVAMPDVPEDMESAPLFPHNAPQYSFVLDEDTDLKIRVCDKPQDLDGDGVEDEQESYAPWYNIFSVPDGLKGSHMRRMDGTEFLTMMEEDEEAEMPEGYMGSYHSGYWLETSLEAGKYLICVGHDDQCGKPLMLQCKASKTIKFRRIPSGSRETAMACTSEDNMGEGDYENSVQYSFVVEEGEEIMVAAAYQGDMVEDDEYQYCIRVVKDEEEAYEVRDGDFFESAEEVYESQEDSPYPSVTFWAEPGQYIIQTWHTPGEEEDVEFSVAGHSKNFDMEEGEGVMDLYEM</sequence>
<dbReference type="PRINTS" id="PR00704">
    <property type="entry name" value="CALPAIN"/>
</dbReference>
<dbReference type="InterPro" id="IPR038765">
    <property type="entry name" value="Papain-like_cys_pep_sf"/>
</dbReference>
<keyword evidence="4" id="KW-0788">Thiol protease</keyword>
<accession>A0A9K3CQR3</accession>
<dbReference type="InterPro" id="IPR022684">
    <property type="entry name" value="Calpain_cysteine_protease"/>
</dbReference>
<evidence type="ECO:0000256" key="1">
    <source>
        <dbReference type="ARBA" id="ARBA00007623"/>
    </source>
</evidence>
<feature type="active site" evidence="5">
    <location>
        <position position="283"/>
    </location>
</feature>
<evidence type="ECO:0000259" key="7">
    <source>
        <dbReference type="PROSITE" id="PS50203"/>
    </source>
</evidence>
<keyword evidence="2" id="KW-0645">Protease</keyword>
<gene>
    <name evidence="8" type="ORF">KIPB_001400</name>
</gene>
<dbReference type="AlphaFoldDB" id="A0A9K3CQR3"/>
<evidence type="ECO:0000313" key="9">
    <source>
        <dbReference type="Proteomes" id="UP000265618"/>
    </source>
</evidence>
<evidence type="ECO:0000256" key="5">
    <source>
        <dbReference type="PIRSR" id="PIRSR622684-1"/>
    </source>
</evidence>
<dbReference type="SMART" id="SM00230">
    <property type="entry name" value="CysPc"/>
    <property type="match status" value="1"/>
</dbReference>
<reference evidence="8 9" key="1">
    <citation type="journal article" date="2018" name="PLoS ONE">
        <title>The draft genome of Kipferlia bialata reveals reductive genome evolution in fornicate parasites.</title>
        <authorList>
            <person name="Tanifuji G."/>
            <person name="Takabayashi S."/>
            <person name="Kume K."/>
            <person name="Takagi M."/>
            <person name="Nakayama T."/>
            <person name="Kamikawa R."/>
            <person name="Inagaki Y."/>
            <person name="Hashimoto T."/>
        </authorList>
    </citation>
    <scope>NUCLEOTIDE SEQUENCE [LARGE SCALE GENOMIC DNA]</scope>
    <source>
        <strain evidence="8">NY0173</strain>
    </source>
</reference>
<dbReference type="Gene3D" id="3.90.70.10">
    <property type="entry name" value="Cysteine proteinases"/>
    <property type="match status" value="1"/>
</dbReference>
<dbReference type="EMBL" id="BDIP01000197">
    <property type="protein sequence ID" value="GIQ80575.1"/>
    <property type="molecule type" value="Genomic_DNA"/>
</dbReference>
<comment type="similarity">
    <text evidence="1">Belongs to the peptidase C2 family.</text>
</comment>
<feature type="domain" description="Calpain catalytic" evidence="7">
    <location>
        <begin position="45"/>
        <end position="334"/>
    </location>
</feature>
<dbReference type="GO" id="GO:0006508">
    <property type="term" value="P:proteolysis"/>
    <property type="evidence" value="ECO:0007669"/>
    <property type="project" value="UniProtKB-KW"/>
</dbReference>
<dbReference type="PROSITE" id="PS50203">
    <property type="entry name" value="CALPAIN_CAT"/>
    <property type="match status" value="1"/>
</dbReference>
<dbReference type="PANTHER" id="PTHR10183">
    <property type="entry name" value="CALPAIN"/>
    <property type="match status" value="1"/>
</dbReference>
<evidence type="ECO:0000256" key="4">
    <source>
        <dbReference type="ARBA" id="ARBA00022807"/>
    </source>
</evidence>
<dbReference type="SUPFAM" id="SSF54001">
    <property type="entry name" value="Cysteine proteinases"/>
    <property type="match status" value="1"/>
</dbReference>